<dbReference type="Proteomes" id="UP001054902">
    <property type="component" value="Unassembled WGS sequence"/>
</dbReference>
<comment type="caution">
    <text evidence="2">The sequence shown here is derived from an EMBL/GenBank/DDBJ whole genome shotgun (WGS) entry which is preliminary data.</text>
</comment>
<evidence type="ECO:0000256" key="1">
    <source>
        <dbReference type="SAM" id="MobiDB-lite"/>
    </source>
</evidence>
<sequence>MASSFIKKSVQDIFTSASLSIIETPVTDENLQRPTSSILKISQDSQLFSTSSYFLDETSRRSKVAVPLLITFENQFERTKVLKSGAIQPPPLKQEEAKETIDANVSMESNESDLWGAELDMIGETHGDEQENLGKMEIKFQCLCLDNDAEDEDQGDDTVIEGVKIISTALIDAVDQIGIRFDLEIGVRCCSLKQSDSDVNSDLDSTRLETELRERSEKNIARTQLEIKAILSLKDDEDENVVGISSRQSSPRHLEEKKTDYIDDDVDLQLGLQALDMGMEAISPQDPFGLDKPNKSYFSKSRTYSLPSPNVSGPKLNLSILPAFLVSVREISSASSNTGVTLVSLVIYHSNVHNENVTITNIALHPGHSRLYIESSTKTHFSSGVSEATVNSTKAMLGGEDAVINMTKSVRWGYASGTAPALPLILKPHEAVATVLQINANEIMTERVFVSPICIRAAVGEMEPNEEEQVPHSHSYDTFRTKHGKSSSTVMVTTDTRWTTAPIAVGSTDAFRVSLSINESVCNVGAQVVVSLKILNLSTKPKDLMLMMAKTESVKHQDSEFQQKGGVHEGISYVGGNMKTGASTLDMSGASAGNSKETQNTNIENEVNNPVVSLVNGYTFGCYGLVGEDDGTIRYARDHDLLAVDAILLLGEVKGQLATEAELRFVPLREGPLAIPNLQLYDKYEDKWYDCFHTLKIVAMSKK</sequence>
<proteinExistence type="predicted"/>
<keyword evidence="3" id="KW-1185">Reference proteome</keyword>
<evidence type="ECO:0000313" key="3">
    <source>
        <dbReference type="Proteomes" id="UP001054902"/>
    </source>
</evidence>
<dbReference type="AlphaFoldDB" id="A0AAD3CGH9"/>
<evidence type="ECO:0000313" key="2">
    <source>
        <dbReference type="EMBL" id="GFH44695.1"/>
    </source>
</evidence>
<reference evidence="2 3" key="1">
    <citation type="journal article" date="2021" name="Sci. Rep.">
        <title>The genome of the diatom Chaetoceros tenuissimus carries an ancient integrated fragment of an extant virus.</title>
        <authorList>
            <person name="Hongo Y."/>
            <person name="Kimura K."/>
            <person name="Takaki Y."/>
            <person name="Yoshida Y."/>
            <person name="Baba S."/>
            <person name="Kobayashi G."/>
            <person name="Nagasaki K."/>
            <person name="Hano T."/>
            <person name="Tomaru Y."/>
        </authorList>
    </citation>
    <scope>NUCLEOTIDE SEQUENCE [LARGE SCALE GENOMIC DNA]</scope>
    <source>
        <strain evidence="2 3">NIES-3715</strain>
    </source>
</reference>
<accession>A0AAD3CGH9</accession>
<protein>
    <submittedName>
        <fullName evidence="2">Uncharacterized protein</fullName>
    </submittedName>
</protein>
<gene>
    <name evidence="2" type="ORF">CTEN210_01169</name>
</gene>
<feature type="region of interest" description="Disordered" evidence="1">
    <location>
        <begin position="584"/>
        <end position="605"/>
    </location>
</feature>
<organism evidence="2 3">
    <name type="scientific">Chaetoceros tenuissimus</name>
    <dbReference type="NCBI Taxonomy" id="426638"/>
    <lineage>
        <taxon>Eukaryota</taxon>
        <taxon>Sar</taxon>
        <taxon>Stramenopiles</taxon>
        <taxon>Ochrophyta</taxon>
        <taxon>Bacillariophyta</taxon>
        <taxon>Coscinodiscophyceae</taxon>
        <taxon>Chaetocerotophycidae</taxon>
        <taxon>Chaetocerotales</taxon>
        <taxon>Chaetocerotaceae</taxon>
        <taxon>Chaetoceros</taxon>
    </lineage>
</organism>
<dbReference type="EMBL" id="BLLK01000020">
    <property type="protein sequence ID" value="GFH44695.1"/>
    <property type="molecule type" value="Genomic_DNA"/>
</dbReference>
<name>A0AAD3CGH9_9STRA</name>